<reference evidence="1" key="1">
    <citation type="journal article" date="2018" name="Genome Biol.">
        <title>SKESA: strategic k-mer extension for scrupulous assemblies.</title>
        <authorList>
            <person name="Souvorov A."/>
            <person name="Agarwala R."/>
            <person name="Lipman D.J."/>
        </authorList>
    </citation>
    <scope>NUCLEOTIDE SEQUENCE</scope>
    <source>
        <strain evidence="1">EC00608</strain>
    </source>
</reference>
<name>A0A768IUT0_ECOLX</name>
<keyword evidence="1" id="KW-0378">Hydrolase</keyword>
<dbReference type="InterPro" id="IPR014328">
    <property type="entry name" value="Restrct_endonuc_II_Alw26I"/>
</dbReference>
<organism evidence="1">
    <name type="scientific">Escherichia coli</name>
    <dbReference type="NCBI Taxonomy" id="562"/>
    <lineage>
        <taxon>Bacteria</taxon>
        <taxon>Pseudomonadati</taxon>
        <taxon>Pseudomonadota</taxon>
        <taxon>Gammaproteobacteria</taxon>
        <taxon>Enterobacterales</taxon>
        <taxon>Enterobacteriaceae</taxon>
        <taxon>Escherichia</taxon>
    </lineage>
</organism>
<protein>
    <submittedName>
        <fullName evidence="1">Alw26I/Eco31I/Esp3I family type II restriction endonuclease</fullName>
    </submittedName>
</protein>
<feature type="non-terminal residue" evidence="1">
    <location>
        <position position="194"/>
    </location>
</feature>
<evidence type="ECO:0000313" key="1">
    <source>
        <dbReference type="EMBL" id="HAJ0937733.1"/>
    </source>
</evidence>
<dbReference type="AlphaFoldDB" id="A0A768IUT0"/>
<keyword evidence="1" id="KW-0255">Endonuclease</keyword>
<sequence>MKMGKIAVTPNNDKAASHSKDENLATNTIKKNVKPKYGDAAFLEYTRLIVNHPNYFGMPDPFGEKGEIQWEAPSNRASGKFKHTHQRRYEWWKNKARSIGIDPDTEKAWISKTAKLIHPLGVKPCKKCGKEMELSYSYPNEHFFSRVRKLNYIDETFELSQNEHIVDLLTRLDDRFGERIYLDLPHLFSTKSIT</sequence>
<dbReference type="Pfam" id="PF09665">
    <property type="entry name" value="RE_Alw26IDE"/>
    <property type="match status" value="1"/>
</dbReference>
<gene>
    <name evidence="1" type="ORF">HL603_20845</name>
</gene>
<accession>A0A768IUT0</accession>
<proteinExistence type="predicted"/>
<comment type="caution">
    <text evidence="1">The sequence shown here is derived from an EMBL/GenBank/DDBJ whole genome shotgun (WGS) entry which is preliminary data.</text>
</comment>
<dbReference type="EMBL" id="DABGZQ010000068">
    <property type="protein sequence ID" value="HAJ0937733.1"/>
    <property type="molecule type" value="Genomic_DNA"/>
</dbReference>
<reference evidence="1" key="2">
    <citation type="submission" date="2019-09" db="EMBL/GenBank/DDBJ databases">
        <authorList>
            <consortium name="NCBI Pathogen Detection Project"/>
        </authorList>
    </citation>
    <scope>NUCLEOTIDE SEQUENCE</scope>
    <source>
        <strain evidence="1">EC00608</strain>
    </source>
</reference>
<keyword evidence="1" id="KW-0540">Nuclease</keyword>
<dbReference type="GO" id="GO:0004519">
    <property type="term" value="F:endonuclease activity"/>
    <property type="evidence" value="ECO:0007669"/>
    <property type="project" value="UniProtKB-KW"/>
</dbReference>